<dbReference type="PROSITE" id="PS50181">
    <property type="entry name" value="FBOX"/>
    <property type="match status" value="1"/>
</dbReference>
<feature type="domain" description="F-box" evidence="1">
    <location>
        <begin position="18"/>
        <end position="63"/>
    </location>
</feature>
<dbReference type="InterPro" id="IPR001810">
    <property type="entry name" value="F-box_dom"/>
</dbReference>
<dbReference type="Proteomes" id="UP000215914">
    <property type="component" value="Chromosome 5"/>
</dbReference>
<dbReference type="OrthoDB" id="687122at2759"/>
<reference evidence="2" key="3">
    <citation type="submission" date="2020-06" db="EMBL/GenBank/DDBJ databases">
        <title>Helianthus annuus Genome sequencing and assembly Release 2.</title>
        <authorList>
            <person name="Gouzy J."/>
            <person name="Langlade N."/>
            <person name="Munos S."/>
        </authorList>
    </citation>
    <scope>NUCLEOTIDE SEQUENCE</scope>
    <source>
        <tissue evidence="2">Leaves</tissue>
    </source>
</reference>
<dbReference type="EMBL" id="MNCJ02000320">
    <property type="protein sequence ID" value="KAF5805937.1"/>
    <property type="molecule type" value="Genomic_DNA"/>
</dbReference>
<accession>A0A251URF5</accession>
<dbReference type="EMBL" id="CM007894">
    <property type="protein sequence ID" value="OTG25436.1"/>
    <property type="molecule type" value="Genomic_DNA"/>
</dbReference>
<name>A0A251URF5_HELAN</name>
<dbReference type="InterPro" id="IPR017451">
    <property type="entry name" value="F-box-assoc_interact_dom"/>
</dbReference>
<dbReference type="Pfam" id="PF00646">
    <property type="entry name" value="F-box"/>
    <property type="match status" value="1"/>
</dbReference>
<dbReference type="InterPro" id="IPR036047">
    <property type="entry name" value="F-box-like_dom_sf"/>
</dbReference>
<dbReference type="NCBIfam" id="TIGR01640">
    <property type="entry name" value="F_box_assoc_1"/>
    <property type="match status" value="1"/>
</dbReference>
<organism evidence="3 4">
    <name type="scientific">Helianthus annuus</name>
    <name type="common">Common sunflower</name>
    <dbReference type="NCBI Taxonomy" id="4232"/>
    <lineage>
        <taxon>Eukaryota</taxon>
        <taxon>Viridiplantae</taxon>
        <taxon>Streptophyta</taxon>
        <taxon>Embryophyta</taxon>
        <taxon>Tracheophyta</taxon>
        <taxon>Spermatophyta</taxon>
        <taxon>Magnoliopsida</taxon>
        <taxon>eudicotyledons</taxon>
        <taxon>Gunneridae</taxon>
        <taxon>Pentapetalae</taxon>
        <taxon>asterids</taxon>
        <taxon>campanulids</taxon>
        <taxon>Asterales</taxon>
        <taxon>Asteraceae</taxon>
        <taxon>Asteroideae</taxon>
        <taxon>Heliantheae alliance</taxon>
        <taxon>Heliantheae</taxon>
        <taxon>Helianthus</taxon>
    </lineage>
</organism>
<evidence type="ECO:0000313" key="2">
    <source>
        <dbReference type="EMBL" id="KAF5805937.1"/>
    </source>
</evidence>
<dbReference type="SUPFAM" id="SSF81383">
    <property type="entry name" value="F-box domain"/>
    <property type="match status" value="1"/>
</dbReference>
<dbReference type="PANTHER" id="PTHR31111">
    <property type="entry name" value="BNAA05G37150D PROTEIN-RELATED"/>
    <property type="match status" value="1"/>
</dbReference>
<protein>
    <submittedName>
        <fullName evidence="2 3">F-box domain-containing protein</fullName>
    </submittedName>
</protein>
<dbReference type="Gramene" id="mRNA:HanXRQr2_Chr05g0215301">
    <property type="protein sequence ID" value="CDS:HanXRQr2_Chr05g0215301.1"/>
    <property type="gene ID" value="HanXRQr2_Chr05g0215301"/>
</dbReference>
<reference evidence="2 4" key="1">
    <citation type="journal article" date="2017" name="Nature">
        <title>The sunflower genome provides insights into oil metabolism, flowering and Asterid evolution.</title>
        <authorList>
            <person name="Badouin H."/>
            <person name="Gouzy J."/>
            <person name="Grassa C.J."/>
            <person name="Murat F."/>
            <person name="Staton S.E."/>
            <person name="Cottret L."/>
            <person name="Lelandais-Briere C."/>
            <person name="Owens G.L."/>
            <person name="Carrere S."/>
            <person name="Mayjonade B."/>
            <person name="Legrand L."/>
            <person name="Gill N."/>
            <person name="Kane N.C."/>
            <person name="Bowers J.E."/>
            <person name="Hubner S."/>
            <person name="Bellec A."/>
            <person name="Berard A."/>
            <person name="Berges H."/>
            <person name="Blanchet N."/>
            <person name="Boniface M.C."/>
            <person name="Brunel D."/>
            <person name="Catrice O."/>
            <person name="Chaidir N."/>
            <person name="Claudel C."/>
            <person name="Donnadieu C."/>
            <person name="Faraut T."/>
            <person name="Fievet G."/>
            <person name="Helmstetter N."/>
            <person name="King M."/>
            <person name="Knapp S.J."/>
            <person name="Lai Z."/>
            <person name="Le Paslier M.C."/>
            <person name="Lippi Y."/>
            <person name="Lorenzon L."/>
            <person name="Mandel J.R."/>
            <person name="Marage G."/>
            <person name="Marchand G."/>
            <person name="Marquand E."/>
            <person name="Bret-Mestries E."/>
            <person name="Morien E."/>
            <person name="Nambeesan S."/>
            <person name="Nguyen T."/>
            <person name="Pegot-Espagnet P."/>
            <person name="Pouilly N."/>
            <person name="Raftis F."/>
            <person name="Sallet E."/>
            <person name="Schiex T."/>
            <person name="Thomas J."/>
            <person name="Vandecasteele C."/>
            <person name="Vares D."/>
            <person name="Vear F."/>
            <person name="Vautrin S."/>
            <person name="Crespi M."/>
            <person name="Mangin B."/>
            <person name="Burke J.M."/>
            <person name="Salse J."/>
            <person name="Munos S."/>
            <person name="Vincourt P."/>
            <person name="Rieseberg L.H."/>
            <person name="Langlade N.B."/>
        </authorList>
    </citation>
    <scope>NUCLEOTIDE SEQUENCE [LARGE SCALE GENOMIC DNA]</scope>
    <source>
        <strain evidence="4">cv. SF193</strain>
        <tissue evidence="2">Leaves</tissue>
    </source>
</reference>
<dbReference type="AlphaFoldDB" id="A0A251URF5"/>
<keyword evidence="4" id="KW-1185">Reference proteome</keyword>
<proteinExistence type="predicted"/>
<dbReference type="Gene3D" id="1.20.1280.50">
    <property type="match status" value="1"/>
</dbReference>
<dbReference type="InParanoid" id="A0A251URF5"/>
<evidence type="ECO:0000259" key="1">
    <source>
        <dbReference type="PROSITE" id="PS50181"/>
    </source>
</evidence>
<dbReference type="SMART" id="SM00256">
    <property type="entry name" value="FBOX"/>
    <property type="match status" value="1"/>
</dbReference>
<dbReference type="InterPro" id="IPR013187">
    <property type="entry name" value="F-box-assoc_dom_typ3"/>
</dbReference>
<dbReference type="FunCoup" id="A0A251URF5">
    <property type="interactions" value="851"/>
</dbReference>
<sequence>MVTLEAEDVHSDDHRWAQKAKHSIPEEIIEEILSILPVKSILRFKSVCKPWLSLISNSSFTKLYSAAGHRTTALFFSAFDASTNTRYFFSGARDGGSVVNLIKLTTPHLVSLSEHLNGLVCFTTRYIAFSEIYAYVFNPSTHKFFKLPHRVSFRNYGYEKNDMFYLFGFDESSNDHKVLFIDFGLTKIKPTTIEVMIFSMATYSWRKINVDLPPGMSDIRWCSATGASVCVNSTIHMMLQCPLQILAFDLRKEEFSIVNVPHDAMVQTMYVMIPHARFIKINGLLGVASIDFMEGLYEVDIWMLQAYENQVWVRETITVPLCKSHGHYPCDSINMDEIIFTPKLLYENLMNVTIYNMKTKCFNSVQLTLGHRFLCPNSLTVERINCYVESLIPLQN</sequence>
<dbReference type="Pfam" id="PF08268">
    <property type="entry name" value="FBA_3"/>
    <property type="match status" value="1"/>
</dbReference>
<reference evidence="3" key="2">
    <citation type="submission" date="2017-02" db="EMBL/GenBank/DDBJ databases">
        <title>Sunflower complete genome.</title>
        <authorList>
            <person name="Langlade N."/>
            <person name="Munos S."/>
        </authorList>
    </citation>
    <scope>NUCLEOTIDE SEQUENCE [LARGE SCALE GENOMIC DNA]</scope>
    <source>
        <tissue evidence="3">Leaves</tissue>
    </source>
</reference>
<dbReference type="OMA" id="ERINCYV"/>
<dbReference type="PANTHER" id="PTHR31111:SF125">
    <property type="entry name" value="F-BOX PROTEIN CPR30-LIKE"/>
    <property type="match status" value="1"/>
</dbReference>
<evidence type="ECO:0000313" key="4">
    <source>
        <dbReference type="Proteomes" id="UP000215914"/>
    </source>
</evidence>
<gene>
    <name evidence="3" type="ORF">HannXRQ_Chr05g0147631</name>
    <name evidence="2" type="ORF">HanXRQr2_Chr05g0215301</name>
</gene>
<evidence type="ECO:0000313" key="3">
    <source>
        <dbReference type="EMBL" id="OTG25436.1"/>
    </source>
</evidence>